<feature type="binding site" description="axial binding residue" evidence="11">
    <location>
        <position position="163"/>
    </location>
    <ligand>
        <name>heme</name>
        <dbReference type="ChEBI" id="CHEBI:30413"/>
    </ligand>
    <ligandPart>
        <name>Fe</name>
        <dbReference type="ChEBI" id="CHEBI:18248"/>
    </ligandPart>
</feature>
<organism evidence="13 14">
    <name type="scientific">Dendrobium nobile</name>
    <name type="common">Orchid</name>
    <dbReference type="NCBI Taxonomy" id="94219"/>
    <lineage>
        <taxon>Eukaryota</taxon>
        <taxon>Viridiplantae</taxon>
        <taxon>Streptophyta</taxon>
        <taxon>Embryophyta</taxon>
        <taxon>Tracheophyta</taxon>
        <taxon>Spermatophyta</taxon>
        <taxon>Magnoliopsida</taxon>
        <taxon>Liliopsida</taxon>
        <taxon>Asparagales</taxon>
        <taxon>Orchidaceae</taxon>
        <taxon>Epidendroideae</taxon>
        <taxon>Malaxideae</taxon>
        <taxon>Dendrobiinae</taxon>
        <taxon>Dendrobium</taxon>
    </lineage>
</organism>
<dbReference type="AlphaFoldDB" id="A0A8T3BZN4"/>
<evidence type="ECO:0008006" key="15">
    <source>
        <dbReference type="Google" id="ProtNLM"/>
    </source>
</evidence>
<evidence type="ECO:0000256" key="5">
    <source>
        <dbReference type="ARBA" id="ARBA00022723"/>
    </source>
</evidence>
<evidence type="ECO:0000256" key="11">
    <source>
        <dbReference type="PIRSR" id="PIRSR602401-1"/>
    </source>
</evidence>
<evidence type="ECO:0000256" key="12">
    <source>
        <dbReference type="RuleBase" id="RU000461"/>
    </source>
</evidence>
<dbReference type="PROSITE" id="PS00086">
    <property type="entry name" value="CYTOCHROME_P450"/>
    <property type="match status" value="1"/>
</dbReference>
<dbReference type="GO" id="GO:0020037">
    <property type="term" value="F:heme binding"/>
    <property type="evidence" value="ECO:0007669"/>
    <property type="project" value="InterPro"/>
</dbReference>
<name>A0A8T3BZN4_DENNO</name>
<dbReference type="InterPro" id="IPR036396">
    <property type="entry name" value="Cyt_P450_sf"/>
</dbReference>
<sequence length="192" mass="22069">MRAYRENESISLDDIIDECKTFYFVGQETTSMMLSWTSFLLALNPEWQEKIRLEILQLFRDRKRLTSEDFSAIAKLRKMTMVINESMRLYPPVLAIFRTVAQDCKVGNVLLPKGMQIQISTLVLHHNRNIWGEDAQLFLPERFAGNISGGDAFFPFGVGPRICVGQGLAMLEAKLALAMILQRYSFTRVQRL</sequence>
<keyword evidence="4" id="KW-0812">Transmembrane</keyword>
<accession>A0A8T3BZN4</accession>
<evidence type="ECO:0000256" key="2">
    <source>
        <dbReference type="ARBA" id="ARBA00010617"/>
    </source>
</evidence>
<proteinExistence type="inferred from homology"/>
<keyword evidence="7 12" id="KW-0560">Oxidoreductase</keyword>
<dbReference type="PANTHER" id="PTHR24282">
    <property type="entry name" value="CYTOCHROME P450 FAMILY MEMBER"/>
    <property type="match status" value="1"/>
</dbReference>
<dbReference type="Gene3D" id="1.10.630.10">
    <property type="entry name" value="Cytochrome P450"/>
    <property type="match status" value="1"/>
</dbReference>
<keyword evidence="10" id="KW-0472">Membrane</keyword>
<reference evidence="13" key="1">
    <citation type="journal article" date="2022" name="Front. Genet.">
        <title>Chromosome-Scale Assembly of the Dendrobium nobile Genome Provides Insights Into the Molecular Mechanism of the Biosynthesis of the Medicinal Active Ingredient of Dendrobium.</title>
        <authorList>
            <person name="Xu Q."/>
            <person name="Niu S.-C."/>
            <person name="Li K.-L."/>
            <person name="Zheng P.-J."/>
            <person name="Zhang X.-J."/>
            <person name="Jia Y."/>
            <person name="Liu Y."/>
            <person name="Niu Y.-X."/>
            <person name="Yu L.-H."/>
            <person name="Chen D.-F."/>
            <person name="Zhang G.-Q."/>
        </authorList>
    </citation>
    <scope>NUCLEOTIDE SEQUENCE</scope>
    <source>
        <tissue evidence="13">Leaf</tissue>
    </source>
</reference>
<evidence type="ECO:0000313" key="13">
    <source>
        <dbReference type="EMBL" id="KAI0523551.1"/>
    </source>
</evidence>
<evidence type="ECO:0000256" key="9">
    <source>
        <dbReference type="ARBA" id="ARBA00023033"/>
    </source>
</evidence>
<protein>
    <recommendedName>
        <fullName evidence="15">Cytochrome P450</fullName>
    </recommendedName>
</protein>
<dbReference type="PRINTS" id="PR00463">
    <property type="entry name" value="EP450I"/>
</dbReference>
<keyword evidence="14" id="KW-1185">Reference proteome</keyword>
<dbReference type="InterPro" id="IPR001128">
    <property type="entry name" value="Cyt_P450"/>
</dbReference>
<dbReference type="GO" id="GO:0004497">
    <property type="term" value="F:monooxygenase activity"/>
    <property type="evidence" value="ECO:0007669"/>
    <property type="project" value="UniProtKB-KW"/>
</dbReference>
<evidence type="ECO:0000256" key="3">
    <source>
        <dbReference type="ARBA" id="ARBA00022617"/>
    </source>
</evidence>
<dbReference type="Pfam" id="PF00067">
    <property type="entry name" value="p450"/>
    <property type="match status" value="1"/>
</dbReference>
<dbReference type="GO" id="GO:0005506">
    <property type="term" value="F:iron ion binding"/>
    <property type="evidence" value="ECO:0007669"/>
    <property type="project" value="InterPro"/>
</dbReference>
<dbReference type="PANTHER" id="PTHR24282:SF20">
    <property type="entry name" value="CYTOCHROME P450 CYP749A22-LIKE"/>
    <property type="match status" value="1"/>
</dbReference>
<dbReference type="PRINTS" id="PR00385">
    <property type="entry name" value="P450"/>
</dbReference>
<dbReference type="Proteomes" id="UP000829196">
    <property type="component" value="Unassembled WGS sequence"/>
</dbReference>
<keyword evidence="6" id="KW-1133">Transmembrane helix</keyword>
<evidence type="ECO:0000256" key="7">
    <source>
        <dbReference type="ARBA" id="ARBA00023002"/>
    </source>
</evidence>
<evidence type="ECO:0000256" key="6">
    <source>
        <dbReference type="ARBA" id="ARBA00022989"/>
    </source>
</evidence>
<dbReference type="SUPFAM" id="SSF48264">
    <property type="entry name" value="Cytochrome P450"/>
    <property type="match status" value="1"/>
</dbReference>
<comment type="subcellular location">
    <subcellularLocation>
        <location evidence="1">Membrane</location>
    </subcellularLocation>
</comment>
<evidence type="ECO:0000256" key="1">
    <source>
        <dbReference type="ARBA" id="ARBA00004370"/>
    </source>
</evidence>
<keyword evidence="5 11" id="KW-0479">Metal-binding</keyword>
<dbReference type="InterPro" id="IPR002401">
    <property type="entry name" value="Cyt_P450_E_grp-I"/>
</dbReference>
<evidence type="ECO:0000313" key="14">
    <source>
        <dbReference type="Proteomes" id="UP000829196"/>
    </source>
</evidence>
<dbReference type="GO" id="GO:0016705">
    <property type="term" value="F:oxidoreductase activity, acting on paired donors, with incorporation or reduction of molecular oxygen"/>
    <property type="evidence" value="ECO:0007669"/>
    <property type="project" value="InterPro"/>
</dbReference>
<dbReference type="GO" id="GO:0006629">
    <property type="term" value="P:lipid metabolic process"/>
    <property type="evidence" value="ECO:0007669"/>
    <property type="project" value="UniProtKB-ARBA"/>
</dbReference>
<dbReference type="SMR" id="A0A8T3BZN4"/>
<comment type="caution">
    <text evidence="13">The sequence shown here is derived from an EMBL/GenBank/DDBJ whole genome shotgun (WGS) entry which is preliminary data.</text>
</comment>
<dbReference type="GO" id="GO:0016020">
    <property type="term" value="C:membrane"/>
    <property type="evidence" value="ECO:0007669"/>
    <property type="project" value="UniProtKB-SubCell"/>
</dbReference>
<dbReference type="OrthoDB" id="1470350at2759"/>
<evidence type="ECO:0000256" key="10">
    <source>
        <dbReference type="ARBA" id="ARBA00023136"/>
    </source>
</evidence>
<keyword evidence="3 11" id="KW-0349">Heme</keyword>
<dbReference type="InterPro" id="IPR017972">
    <property type="entry name" value="Cyt_P450_CS"/>
</dbReference>
<keyword evidence="8 11" id="KW-0408">Iron</keyword>
<comment type="similarity">
    <text evidence="2 12">Belongs to the cytochrome P450 family.</text>
</comment>
<comment type="cofactor">
    <cofactor evidence="11">
        <name>heme</name>
        <dbReference type="ChEBI" id="CHEBI:30413"/>
    </cofactor>
</comment>
<gene>
    <name evidence="13" type="ORF">KFK09_005946</name>
</gene>
<evidence type="ECO:0000256" key="4">
    <source>
        <dbReference type="ARBA" id="ARBA00022692"/>
    </source>
</evidence>
<dbReference type="InterPro" id="IPR050665">
    <property type="entry name" value="Cytochrome_P450_Monooxygen"/>
</dbReference>
<keyword evidence="9 12" id="KW-0503">Monooxygenase</keyword>
<evidence type="ECO:0000256" key="8">
    <source>
        <dbReference type="ARBA" id="ARBA00023004"/>
    </source>
</evidence>
<dbReference type="EMBL" id="JAGYWB010000005">
    <property type="protein sequence ID" value="KAI0523551.1"/>
    <property type="molecule type" value="Genomic_DNA"/>
</dbReference>